<name>A0A8J3EYA1_9BACI</name>
<gene>
    <name evidence="2" type="ORF">GCM10007380_20760</name>
</gene>
<evidence type="ECO:0000256" key="1">
    <source>
        <dbReference type="SAM" id="MobiDB-lite"/>
    </source>
</evidence>
<dbReference type="AlphaFoldDB" id="A0A8J3EYA1"/>
<sequence>MSENINEPKKVSLQELMKQKLASKKQQQSSGNTGLNAVKDMTKKNQITKKPNNQRKRMGV</sequence>
<keyword evidence="3" id="KW-1185">Reference proteome</keyword>
<accession>A0A8J3EYA1</accession>
<dbReference type="EMBL" id="BMHB01000001">
    <property type="protein sequence ID" value="GGI14002.1"/>
    <property type="molecule type" value="Genomic_DNA"/>
</dbReference>
<reference evidence="3" key="1">
    <citation type="journal article" date="2019" name="Int. J. Syst. Evol. Microbiol.">
        <title>The Global Catalogue of Microorganisms (GCM) 10K type strain sequencing project: providing services to taxonomists for standard genome sequencing and annotation.</title>
        <authorList>
            <consortium name="The Broad Institute Genomics Platform"/>
            <consortium name="The Broad Institute Genome Sequencing Center for Infectious Disease"/>
            <person name="Wu L."/>
            <person name="Ma J."/>
        </authorList>
    </citation>
    <scope>NUCLEOTIDE SEQUENCE [LARGE SCALE GENOMIC DNA]</scope>
    <source>
        <strain evidence="3">CGMCC 1.14993</strain>
    </source>
</reference>
<dbReference type="OrthoDB" id="2737184at2"/>
<dbReference type="Proteomes" id="UP000626244">
    <property type="component" value="Unassembled WGS sequence"/>
</dbReference>
<evidence type="ECO:0000313" key="3">
    <source>
        <dbReference type="Proteomes" id="UP000626244"/>
    </source>
</evidence>
<protein>
    <submittedName>
        <fullName evidence="2">Uncharacterized protein</fullName>
    </submittedName>
</protein>
<organism evidence="2 3">
    <name type="scientific">Gottfriedia solisilvae</name>
    <dbReference type="NCBI Taxonomy" id="1516104"/>
    <lineage>
        <taxon>Bacteria</taxon>
        <taxon>Bacillati</taxon>
        <taxon>Bacillota</taxon>
        <taxon>Bacilli</taxon>
        <taxon>Bacillales</taxon>
        <taxon>Bacillaceae</taxon>
        <taxon>Gottfriedia</taxon>
    </lineage>
</organism>
<evidence type="ECO:0000313" key="2">
    <source>
        <dbReference type="EMBL" id="GGI14002.1"/>
    </source>
</evidence>
<dbReference type="RefSeq" id="WP_087998441.1">
    <property type="nucleotide sequence ID" value="NZ_BMHB01000001.1"/>
</dbReference>
<proteinExistence type="predicted"/>
<feature type="region of interest" description="Disordered" evidence="1">
    <location>
        <begin position="18"/>
        <end position="60"/>
    </location>
</feature>
<comment type="caution">
    <text evidence="2">The sequence shown here is derived from an EMBL/GenBank/DDBJ whole genome shotgun (WGS) entry which is preliminary data.</text>
</comment>